<protein>
    <submittedName>
        <fullName evidence="1">Uncharacterized protein</fullName>
    </submittedName>
</protein>
<dbReference type="Proteomes" id="UP000075884">
    <property type="component" value="Unassembled WGS sequence"/>
</dbReference>
<keyword evidence="2" id="KW-1185">Reference proteome</keyword>
<dbReference type="AlphaFoldDB" id="A0A182NY42"/>
<reference evidence="1" key="2">
    <citation type="submission" date="2020-05" db="UniProtKB">
        <authorList>
            <consortium name="EnsemblMetazoa"/>
        </authorList>
    </citation>
    <scope>IDENTIFICATION</scope>
    <source>
        <strain evidence="1">WRAIR2</strain>
    </source>
</reference>
<evidence type="ECO:0000313" key="2">
    <source>
        <dbReference type="Proteomes" id="UP000075884"/>
    </source>
</evidence>
<dbReference type="EnsemblMetazoa" id="ADIR014748-RA">
    <property type="protein sequence ID" value="ADIR014748-PA"/>
    <property type="gene ID" value="ADIR014748"/>
</dbReference>
<proteinExistence type="predicted"/>
<evidence type="ECO:0000313" key="1">
    <source>
        <dbReference type="EnsemblMetazoa" id="ADIR014748-PA"/>
    </source>
</evidence>
<accession>A0A182NY42</accession>
<sequence length="92" mass="10514">MQEFFEFRSKHDTFLNFTSISRSVSRGNVLRVWLRCKPLSTSTAGLFSLAKCKISSRNMRNSKLFFSVAGSYVSMSSFAVSFKVHRTLIVFT</sequence>
<organism evidence="1 2">
    <name type="scientific">Anopheles dirus</name>
    <dbReference type="NCBI Taxonomy" id="7168"/>
    <lineage>
        <taxon>Eukaryota</taxon>
        <taxon>Metazoa</taxon>
        <taxon>Ecdysozoa</taxon>
        <taxon>Arthropoda</taxon>
        <taxon>Hexapoda</taxon>
        <taxon>Insecta</taxon>
        <taxon>Pterygota</taxon>
        <taxon>Neoptera</taxon>
        <taxon>Endopterygota</taxon>
        <taxon>Diptera</taxon>
        <taxon>Nematocera</taxon>
        <taxon>Culicoidea</taxon>
        <taxon>Culicidae</taxon>
        <taxon>Anophelinae</taxon>
        <taxon>Anopheles</taxon>
    </lineage>
</organism>
<dbReference type="VEuPathDB" id="VectorBase:ADIR014748"/>
<name>A0A182NY42_9DIPT</name>
<reference evidence="2" key="1">
    <citation type="submission" date="2013-03" db="EMBL/GenBank/DDBJ databases">
        <title>The Genome Sequence of Anopheles dirus WRAIR2.</title>
        <authorList>
            <consortium name="The Broad Institute Genomics Platform"/>
            <person name="Neafsey D.E."/>
            <person name="Walton C."/>
            <person name="Walker B."/>
            <person name="Young S.K."/>
            <person name="Zeng Q."/>
            <person name="Gargeya S."/>
            <person name="Fitzgerald M."/>
            <person name="Haas B."/>
            <person name="Abouelleil A."/>
            <person name="Allen A.W."/>
            <person name="Alvarado L."/>
            <person name="Arachchi H.M."/>
            <person name="Berlin A.M."/>
            <person name="Chapman S.B."/>
            <person name="Gainer-Dewar J."/>
            <person name="Goldberg J."/>
            <person name="Griggs A."/>
            <person name="Gujja S."/>
            <person name="Hansen M."/>
            <person name="Howarth C."/>
            <person name="Imamovic A."/>
            <person name="Ireland A."/>
            <person name="Larimer J."/>
            <person name="McCowan C."/>
            <person name="Murphy C."/>
            <person name="Pearson M."/>
            <person name="Poon T.W."/>
            <person name="Priest M."/>
            <person name="Roberts A."/>
            <person name="Saif S."/>
            <person name="Shea T."/>
            <person name="Sisk P."/>
            <person name="Sykes S."/>
            <person name="Wortman J."/>
            <person name="Nusbaum C."/>
            <person name="Birren B."/>
        </authorList>
    </citation>
    <scope>NUCLEOTIDE SEQUENCE [LARGE SCALE GENOMIC DNA]</scope>
    <source>
        <strain evidence="2">WRAIR2</strain>
    </source>
</reference>